<evidence type="ECO:0000256" key="10">
    <source>
        <dbReference type="ARBA" id="ARBA00023008"/>
    </source>
</evidence>
<keyword evidence="8 12" id="KW-0249">Electron transport</keyword>
<dbReference type="Proteomes" id="UP000004358">
    <property type="component" value="Unassembled WGS sequence"/>
</dbReference>
<dbReference type="PANTHER" id="PTHR22888:SF9">
    <property type="entry name" value="CYTOCHROME C OXIDASE SUBUNIT 2"/>
    <property type="match status" value="1"/>
</dbReference>
<dbReference type="SUPFAM" id="SSF81464">
    <property type="entry name" value="Cytochrome c oxidase subunit II-like, transmembrane region"/>
    <property type="match status" value="1"/>
</dbReference>
<keyword evidence="7" id="KW-1278">Translocase</keyword>
<dbReference type="EMBL" id="AANZ01000010">
    <property type="protein sequence ID" value="EAQ80221.1"/>
    <property type="molecule type" value="Genomic_DNA"/>
</dbReference>
<dbReference type="PANTHER" id="PTHR22888">
    <property type="entry name" value="CYTOCHROME C OXIDASE, SUBUNIT II"/>
    <property type="match status" value="1"/>
</dbReference>
<dbReference type="SUPFAM" id="SSF49503">
    <property type="entry name" value="Cupredoxins"/>
    <property type="match status" value="1"/>
</dbReference>
<keyword evidence="11 14" id="KW-0472">Membrane</keyword>
<dbReference type="PROSITE" id="PS50999">
    <property type="entry name" value="COX2_TM"/>
    <property type="match status" value="1"/>
</dbReference>
<dbReference type="InterPro" id="IPR045187">
    <property type="entry name" value="CcO_II"/>
</dbReference>
<comment type="cofactor">
    <cofactor evidence="13">
        <name>Cu cation</name>
        <dbReference type="ChEBI" id="CHEBI:23378"/>
    </cofactor>
    <text evidence="13">Binds a copper A center.</text>
</comment>
<gene>
    <name evidence="17" type="ORF">DSM3645_19533</name>
</gene>
<evidence type="ECO:0000256" key="3">
    <source>
        <dbReference type="ARBA" id="ARBA00022448"/>
    </source>
</evidence>
<accession>A3ZTG0</accession>
<name>A3ZTG0_9BACT</name>
<dbReference type="PRINTS" id="PR01166">
    <property type="entry name" value="CYCOXIDASEII"/>
</dbReference>
<keyword evidence="3 12" id="KW-0813">Transport</keyword>
<dbReference type="PROSITE" id="PS00078">
    <property type="entry name" value="COX2"/>
    <property type="match status" value="1"/>
</dbReference>
<evidence type="ECO:0000256" key="9">
    <source>
        <dbReference type="ARBA" id="ARBA00022989"/>
    </source>
</evidence>
<keyword evidence="5 12" id="KW-0812">Transmembrane</keyword>
<evidence type="ECO:0000256" key="7">
    <source>
        <dbReference type="ARBA" id="ARBA00022967"/>
    </source>
</evidence>
<dbReference type="Pfam" id="PF00116">
    <property type="entry name" value="COX2"/>
    <property type="match status" value="1"/>
</dbReference>
<dbReference type="EC" id="7.1.1.9" evidence="13"/>
<dbReference type="InterPro" id="IPR011759">
    <property type="entry name" value="Cyt_c_oxidase_su2_TM_dom"/>
</dbReference>
<dbReference type="GO" id="GO:0042773">
    <property type="term" value="P:ATP synthesis coupled electron transport"/>
    <property type="evidence" value="ECO:0007669"/>
    <property type="project" value="TreeGrafter"/>
</dbReference>
<dbReference type="GO" id="GO:0005886">
    <property type="term" value="C:plasma membrane"/>
    <property type="evidence" value="ECO:0007669"/>
    <property type="project" value="UniProtKB-SubCell"/>
</dbReference>
<evidence type="ECO:0000256" key="5">
    <source>
        <dbReference type="ARBA" id="ARBA00022692"/>
    </source>
</evidence>
<evidence type="ECO:0000256" key="13">
    <source>
        <dbReference type="RuleBase" id="RU004024"/>
    </source>
</evidence>
<proteinExistence type="inferred from homology"/>
<evidence type="ECO:0000313" key="17">
    <source>
        <dbReference type="EMBL" id="EAQ80221.1"/>
    </source>
</evidence>
<protein>
    <recommendedName>
        <fullName evidence="13">Cytochrome c oxidase subunit 2</fullName>
        <ecNumber evidence="13">7.1.1.9</ecNumber>
    </recommendedName>
</protein>
<dbReference type="InterPro" id="IPR008972">
    <property type="entry name" value="Cupredoxin"/>
</dbReference>
<keyword evidence="10 13" id="KW-0186">Copper</keyword>
<evidence type="ECO:0000256" key="11">
    <source>
        <dbReference type="ARBA" id="ARBA00023136"/>
    </source>
</evidence>
<feature type="domain" description="Cytochrome oxidase subunit II copper A binding" evidence="15">
    <location>
        <begin position="115"/>
        <end position="235"/>
    </location>
</feature>
<dbReference type="STRING" id="314230.DSM3645_19533"/>
<keyword evidence="6 13" id="KW-0479">Metal-binding</keyword>
<evidence type="ECO:0000256" key="1">
    <source>
        <dbReference type="ARBA" id="ARBA00004141"/>
    </source>
</evidence>
<evidence type="ECO:0000259" key="16">
    <source>
        <dbReference type="PROSITE" id="PS50999"/>
    </source>
</evidence>
<keyword evidence="9 14" id="KW-1133">Transmembrane helix</keyword>
<reference evidence="17 18" key="1">
    <citation type="submission" date="2006-02" db="EMBL/GenBank/DDBJ databases">
        <authorList>
            <person name="Amann R."/>
            <person name="Ferriera S."/>
            <person name="Johnson J."/>
            <person name="Kravitz S."/>
            <person name="Halpern A."/>
            <person name="Remington K."/>
            <person name="Beeson K."/>
            <person name="Tran B."/>
            <person name="Rogers Y.-H."/>
            <person name="Friedman R."/>
            <person name="Venter J.C."/>
        </authorList>
    </citation>
    <scope>NUCLEOTIDE SEQUENCE [LARGE SCALE GENOMIC DNA]</scope>
    <source>
        <strain evidence="17 18">DSM 3645</strain>
    </source>
</reference>
<comment type="caution">
    <text evidence="17">The sequence shown here is derived from an EMBL/GenBank/DDBJ whole genome shotgun (WGS) entry which is preliminary data.</text>
</comment>
<dbReference type="InterPro" id="IPR001505">
    <property type="entry name" value="Copper_CuA"/>
</dbReference>
<feature type="domain" description="Cytochrome oxidase subunit II transmembrane region profile" evidence="16">
    <location>
        <begin position="1"/>
        <end position="107"/>
    </location>
</feature>
<keyword evidence="4 12" id="KW-0679">Respiratory chain</keyword>
<comment type="similarity">
    <text evidence="2 12">Belongs to the cytochrome c oxidase subunit 2 family.</text>
</comment>
<comment type="function">
    <text evidence="13">Subunits I and II form the functional core of the enzyme complex. Electrons originating in cytochrome c are transferred via heme a and Cu(A) to the binuclear center formed by heme a3 and Cu(B).</text>
</comment>
<evidence type="ECO:0000256" key="12">
    <source>
        <dbReference type="RuleBase" id="RU000456"/>
    </source>
</evidence>
<dbReference type="InterPro" id="IPR002429">
    <property type="entry name" value="CcO_II-like_C"/>
</dbReference>
<comment type="subcellular location">
    <subcellularLocation>
        <location evidence="12">Cell membrane</location>
        <topology evidence="12">Multi-pass membrane protein</topology>
    </subcellularLocation>
    <subcellularLocation>
        <location evidence="1">Membrane</location>
        <topology evidence="1">Multi-pass membrane protein</topology>
    </subcellularLocation>
</comment>
<evidence type="ECO:0000259" key="15">
    <source>
        <dbReference type="PROSITE" id="PS50857"/>
    </source>
</evidence>
<dbReference type="Gene3D" id="2.60.40.420">
    <property type="entry name" value="Cupredoxins - blue copper proteins"/>
    <property type="match status" value="1"/>
</dbReference>
<dbReference type="InterPro" id="IPR036257">
    <property type="entry name" value="Cyt_c_oxidase_su2_TM_sf"/>
</dbReference>
<dbReference type="PROSITE" id="PS50857">
    <property type="entry name" value="COX2_CUA"/>
    <property type="match status" value="1"/>
</dbReference>
<organism evidence="17 18">
    <name type="scientific">Blastopirellula marina DSM 3645</name>
    <dbReference type="NCBI Taxonomy" id="314230"/>
    <lineage>
        <taxon>Bacteria</taxon>
        <taxon>Pseudomonadati</taxon>
        <taxon>Planctomycetota</taxon>
        <taxon>Planctomycetia</taxon>
        <taxon>Pirellulales</taxon>
        <taxon>Pirellulaceae</taxon>
        <taxon>Blastopirellula</taxon>
    </lineage>
</organism>
<comment type="catalytic activity">
    <reaction evidence="13">
        <text>4 Fe(II)-[cytochrome c] + O2 + 8 H(+)(in) = 4 Fe(III)-[cytochrome c] + 2 H2O + 4 H(+)(out)</text>
        <dbReference type="Rhea" id="RHEA:11436"/>
        <dbReference type="Rhea" id="RHEA-COMP:10350"/>
        <dbReference type="Rhea" id="RHEA-COMP:14399"/>
        <dbReference type="ChEBI" id="CHEBI:15377"/>
        <dbReference type="ChEBI" id="CHEBI:15378"/>
        <dbReference type="ChEBI" id="CHEBI:15379"/>
        <dbReference type="ChEBI" id="CHEBI:29033"/>
        <dbReference type="ChEBI" id="CHEBI:29034"/>
        <dbReference type="EC" id="7.1.1.9"/>
    </reaction>
</comment>
<dbReference type="GO" id="GO:0005507">
    <property type="term" value="F:copper ion binding"/>
    <property type="evidence" value="ECO:0007669"/>
    <property type="project" value="InterPro"/>
</dbReference>
<dbReference type="AlphaFoldDB" id="A3ZTG0"/>
<dbReference type="HOGENOM" id="CLU_036876_4_0_0"/>
<evidence type="ECO:0000256" key="14">
    <source>
        <dbReference type="SAM" id="Phobius"/>
    </source>
</evidence>
<dbReference type="Pfam" id="PF02790">
    <property type="entry name" value="COX2_TM"/>
    <property type="match status" value="1"/>
</dbReference>
<evidence type="ECO:0000256" key="4">
    <source>
        <dbReference type="ARBA" id="ARBA00022660"/>
    </source>
</evidence>
<evidence type="ECO:0000256" key="8">
    <source>
        <dbReference type="ARBA" id="ARBA00022982"/>
    </source>
</evidence>
<dbReference type="eggNOG" id="COG1622">
    <property type="taxonomic scope" value="Bacteria"/>
</dbReference>
<feature type="transmembrane region" description="Helical" evidence="14">
    <location>
        <begin position="33"/>
        <end position="59"/>
    </location>
</feature>
<dbReference type="Gene3D" id="1.10.287.90">
    <property type="match status" value="1"/>
</dbReference>
<evidence type="ECO:0000256" key="2">
    <source>
        <dbReference type="ARBA" id="ARBA00007866"/>
    </source>
</evidence>
<evidence type="ECO:0000313" key="18">
    <source>
        <dbReference type="Proteomes" id="UP000004358"/>
    </source>
</evidence>
<evidence type="ECO:0000256" key="6">
    <source>
        <dbReference type="ARBA" id="ARBA00022723"/>
    </source>
</evidence>
<sequence>MNDWWPMSGGSFAFSSGHWFPSLDVSDHVKDHLFYVILYLTGVVFIGTGAVLFWILWRYDGATNADPVVFSHGSHALEVIWSILPAVVLLFIAIYQMDAWAGARMRRPTMADGAIKPPLCRVTGRQFEWRIQYPGEDGRLDTPDDLHVLNDLHVPVDEEIVIEIESMDVLHSFFLPNMRVKQDVVPGMRQYVWFHPVKEGVSDIVCAELCGWGHYKMRGRITVDNAAEFDRWYSAAYAEQETSQFSLPEEEE</sequence>
<feature type="transmembrane region" description="Helical" evidence="14">
    <location>
        <begin position="79"/>
        <end position="97"/>
    </location>
</feature>
<dbReference type="GO" id="GO:0004129">
    <property type="term" value="F:cytochrome-c oxidase activity"/>
    <property type="evidence" value="ECO:0007669"/>
    <property type="project" value="UniProtKB-EC"/>
</dbReference>